<dbReference type="SMART" id="SM00858">
    <property type="entry name" value="SAF"/>
    <property type="match status" value="1"/>
</dbReference>
<dbReference type="Gene3D" id="3.20.20.70">
    <property type="entry name" value="Aldolase class I"/>
    <property type="match status" value="1"/>
</dbReference>
<dbReference type="InterPro" id="IPR051690">
    <property type="entry name" value="PseI-like"/>
</dbReference>
<dbReference type="PROSITE" id="PS50844">
    <property type="entry name" value="AFP_LIKE"/>
    <property type="match status" value="1"/>
</dbReference>
<dbReference type="InterPro" id="IPR020007">
    <property type="entry name" value="NeuB/NeuA"/>
</dbReference>
<sequence length="340" mass="37623">MSKVIIIAEAGVNHNGDIQVAKKLIDAAVDAGVDYVKFQTFKADNLVSKLAKKAEYQSVNINDGDDSQYTMLKNLELSHENHLELMSYCAERNIKFFSTAFDVEGVRYLDDLGLAFFKIPSGEITNYPYLKAVALCNKPVIMSTGMCLESEIKDALDVLLKFGLKKEDISILHCNTEYPTPMKDVNLKAMLSIQKTFGVPVGYSDHTLGIEVPIAAVAMGAKIIEKHFTLDRNLPGPDHLASLEPEELKEMVKAVRNIEAAISGDGEKVPSQSETKNIAIARKSIYIKKNIGKGHVITDEDLISLRPGDGISPMQWEHIVGRTLITDKIEFDKLLLSDIQ</sequence>
<dbReference type="PANTHER" id="PTHR42966:SF1">
    <property type="entry name" value="SIALIC ACID SYNTHASE"/>
    <property type="match status" value="1"/>
</dbReference>
<dbReference type="InterPro" id="IPR036732">
    <property type="entry name" value="AFP_Neu5c_C_sf"/>
</dbReference>
<accession>A0A1M5IH51</accession>
<dbReference type="InterPro" id="IPR057736">
    <property type="entry name" value="SAF_PseI/NeuA/NeuB"/>
</dbReference>
<evidence type="ECO:0000313" key="3">
    <source>
        <dbReference type="Proteomes" id="UP000184036"/>
    </source>
</evidence>
<evidence type="ECO:0000259" key="1">
    <source>
        <dbReference type="PROSITE" id="PS50844"/>
    </source>
</evidence>
<dbReference type="SUPFAM" id="SSF51569">
    <property type="entry name" value="Aldolase"/>
    <property type="match status" value="1"/>
</dbReference>
<reference evidence="3" key="1">
    <citation type="submission" date="2016-11" db="EMBL/GenBank/DDBJ databases">
        <authorList>
            <person name="Varghese N."/>
            <person name="Submissions S."/>
        </authorList>
    </citation>
    <scope>NUCLEOTIDE SEQUENCE [LARGE SCALE GENOMIC DNA]</scope>
    <source>
        <strain evidence="3">DSM 19741</strain>
    </source>
</reference>
<dbReference type="NCBIfam" id="TIGR03569">
    <property type="entry name" value="NeuB_NnaB"/>
    <property type="match status" value="1"/>
</dbReference>
<dbReference type="AlphaFoldDB" id="A0A1M5IH51"/>
<dbReference type="InterPro" id="IPR013785">
    <property type="entry name" value="Aldolase_TIM"/>
</dbReference>
<dbReference type="CDD" id="cd11615">
    <property type="entry name" value="SAF_NeuB_like"/>
    <property type="match status" value="1"/>
</dbReference>
<dbReference type="SUPFAM" id="SSF51269">
    <property type="entry name" value="AFP III-like domain"/>
    <property type="match status" value="1"/>
</dbReference>
<dbReference type="Pfam" id="PF08666">
    <property type="entry name" value="SAF"/>
    <property type="match status" value="1"/>
</dbReference>
<dbReference type="GO" id="GO:0016051">
    <property type="term" value="P:carbohydrate biosynthetic process"/>
    <property type="evidence" value="ECO:0007669"/>
    <property type="project" value="InterPro"/>
</dbReference>
<dbReference type="OrthoDB" id="9814210at2"/>
<dbReference type="GO" id="GO:0047444">
    <property type="term" value="F:N-acylneuraminate-9-phosphate synthase activity"/>
    <property type="evidence" value="ECO:0007669"/>
    <property type="project" value="TreeGrafter"/>
</dbReference>
<feature type="domain" description="AFP-like" evidence="1">
    <location>
        <begin position="284"/>
        <end position="340"/>
    </location>
</feature>
<keyword evidence="3" id="KW-1185">Reference proteome</keyword>
<organism evidence="2 3">
    <name type="scientific">Flavobacterium segetis</name>
    <dbReference type="NCBI Taxonomy" id="271157"/>
    <lineage>
        <taxon>Bacteria</taxon>
        <taxon>Pseudomonadati</taxon>
        <taxon>Bacteroidota</taxon>
        <taxon>Flavobacteriia</taxon>
        <taxon>Flavobacteriales</taxon>
        <taxon>Flavobacteriaceae</taxon>
        <taxon>Flavobacterium</taxon>
    </lineage>
</organism>
<dbReference type="PANTHER" id="PTHR42966">
    <property type="entry name" value="N-ACETYLNEURAMINATE SYNTHASE"/>
    <property type="match status" value="1"/>
</dbReference>
<dbReference type="Gene3D" id="3.90.1210.10">
    <property type="entry name" value="Antifreeze-like/N-acetylneuraminic acid synthase C-terminal domain"/>
    <property type="match status" value="1"/>
</dbReference>
<dbReference type="EMBL" id="FQWE01000007">
    <property type="protein sequence ID" value="SHG27250.1"/>
    <property type="molecule type" value="Genomic_DNA"/>
</dbReference>
<dbReference type="Proteomes" id="UP000184036">
    <property type="component" value="Unassembled WGS sequence"/>
</dbReference>
<dbReference type="InterPro" id="IPR013974">
    <property type="entry name" value="SAF"/>
</dbReference>
<dbReference type="Pfam" id="PF03102">
    <property type="entry name" value="NeuB"/>
    <property type="match status" value="1"/>
</dbReference>
<dbReference type="STRING" id="271157.SAMN05444396_10733"/>
<name>A0A1M5IH51_9FLAO</name>
<dbReference type="RefSeq" id="WP_072992216.1">
    <property type="nucleotide sequence ID" value="NZ_FQWE01000007.1"/>
</dbReference>
<evidence type="ECO:0000313" key="2">
    <source>
        <dbReference type="EMBL" id="SHG27250.1"/>
    </source>
</evidence>
<dbReference type="InterPro" id="IPR006190">
    <property type="entry name" value="SAF_AFP_Neu5Ac"/>
</dbReference>
<dbReference type="InterPro" id="IPR013132">
    <property type="entry name" value="PseI/NeuA/B-like_N"/>
</dbReference>
<protein>
    <submittedName>
        <fullName evidence="2">N-acetylneuraminate synthase</fullName>
    </submittedName>
</protein>
<gene>
    <name evidence="2" type="ORF">SAMN05444396_10733</name>
</gene>
<proteinExistence type="predicted"/>